<reference evidence="2" key="1">
    <citation type="submission" date="2022-11" db="UniProtKB">
        <authorList>
            <consortium name="WormBaseParasite"/>
        </authorList>
    </citation>
    <scope>IDENTIFICATION</scope>
</reference>
<protein>
    <submittedName>
        <fullName evidence="2">ATP-citrate lyase/succinyl-CoA ligase domain-containing protein</fullName>
    </submittedName>
</protein>
<dbReference type="Proteomes" id="UP000887576">
    <property type="component" value="Unplaced"/>
</dbReference>
<organism evidence="1 2">
    <name type="scientific">Panagrolaimus sp. JU765</name>
    <dbReference type="NCBI Taxonomy" id="591449"/>
    <lineage>
        <taxon>Eukaryota</taxon>
        <taxon>Metazoa</taxon>
        <taxon>Ecdysozoa</taxon>
        <taxon>Nematoda</taxon>
        <taxon>Chromadorea</taxon>
        <taxon>Rhabditida</taxon>
        <taxon>Tylenchina</taxon>
        <taxon>Panagrolaimomorpha</taxon>
        <taxon>Panagrolaimoidea</taxon>
        <taxon>Panagrolaimidae</taxon>
        <taxon>Panagrolaimus</taxon>
    </lineage>
</organism>
<accession>A0AC34Q1Z9</accession>
<evidence type="ECO:0000313" key="1">
    <source>
        <dbReference type="Proteomes" id="UP000887576"/>
    </source>
</evidence>
<name>A0AC34Q1Z9_9BILA</name>
<evidence type="ECO:0000313" key="2">
    <source>
        <dbReference type="WBParaSite" id="JU765_v2.g12145.t1"/>
    </source>
</evidence>
<dbReference type="WBParaSite" id="JU765_v2.g12145.t1">
    <property type="protein sequence ID" value="JU765_v2.g12145.t1"/>
    <property type="gene ID" value="JU765_v2.g12145"/>
</dbReference>
<proteinExistence type="predicted"/>
<sequence>MPVPAGYQAVGGGQQPTCFQKLKLGFMMGAMIGGATGVLLGRTNVDAARELLKNSGLPIISAMDLEQAAQRIVSVVESKSEQASA</sequence>